<comment type="function">
    <text evidence="12">Catalyzes the acylation of glycosyl-4,4'-diaponeurosporenoate, i.e. the esterification of glucose at the C6'' position with the carboxyl group of the C(15) fatty acid 12-methyltetradecanoic acid, to yield staphyloxanthin. This is the last step in the biosynthesis of this orange pigment, present in most staphylococci strains.</text>
</comment>
<feature type="transmembrane region" description="Helical" evidence="13">
    <location>
        <begin position="6"/>
        <end position="25"/>
    </location>
</feature>
<comment type="similarity">
    <text evidence="10">Belongs to the acyltransferase CrtO family.</text>
</comment>
<dbReference type="InterPro" id="IPR044021">
    <property type="entry name" value="CrtO"/>
</dbReference>
<dbReference type="GO" id="GO:0005886">
    <property type="term" value="C:plasma membrane"/>
    <property type="evidence" value="ECO:0007669"/>
    <property type="project" value="UniProtKB-SubCell"/>
</dbReference>
<evidence type="ECO:0000313" key="15">
    <source>
        <dbReference type="Proteomes" id="UP000534186"/>
    </source>
</evidence>
<evidence type="ECO:0000313" key="14">
    <source>
        <dbReference type="EMBL" id="NYF49947.1"/>
    </source>
</evidence>
<evidence type="ECO:0000256" key="7">
    <source>
        <dbReference type="ARBA" id="ARBA00023136"/>
    </source>
</evidence>
<keyword evidence="3 14" id="KW-0808">Transferase</keyword>
<organism evidence="14 15">
    <name type="scientific">Tunturiibacter lichenicola</name>
    <dbReference type="NCBI Taxonomy" id="2051959"/>
    <lineage>
        <taxon>Bacteria</taxon>
        <taxon>Pseudomonadati</taxon>
        <taxon>Acidobacteriota</taxon>
        <taxon>Terriglobia</taxon>
        <taxon>Terriglobales</taxon>
        <taxon>Acidobacteriaceae</taxon>
        <taxon>Tunturiibacter</taxon>
    </lineage>
</organism>
<dbReference type="GO" id="GO:0016746">
    <property type="term" value="F:acyltransferase activity"/>
    <property type="evidence" value="ECO:0007669"/>
    <property type="project" value="UniProtKB-KW"/>
</dbReference>
<accession>A0A7Y9T1F3</accession>
<dbReference type="Proteomes" id="UP000534186">
    <property type="component" value="Unassembled WGS sequence"/>
</dbReference>
<reference evidence="14 15" key="1">
    <citation type="submission" date="2020-07" db="EMBL/GenBank/DDBJ databases">
        <title>Genomic Encyclopedia of Type Strains, Phase IV (KMG-V): Genome sequencing to study the core and pangenomes of soil and plant-associated prokaryotes.</title>
        <authorList>
            <person name="Whitman W."/>
        </authorList>
    </citation>
    <scope>NUCLEOTIDE SEQUENCE [LARGE SCALE GENOMIC DNA]</scope>
    <source>
        <strain evidence="14 15">M8UP30</strain>
    </source>
</reference>
<name>A0A7Y9T1F3_9BACT</name>
<evidence type="ECO:0000256" key="8">
    <source>
        <dbReference type="ARBA" id="ARBA00023315"/>
    </source>
</evidence>
<evidence type="ECO:0000256" key="1">
    <source>
        <dbReference type="ARBA" id="ARBA00004162"/>
    </source>
</evidence>
<keyword evidence="8 14" id="KW-0012">Acyltransferase</keyword>
<evidence type="ECO:0000256" key="4">
    <source>
        <dbReference type="ARBA" id="ARBA00022692"/>
    </source>
</evidence>
<keyword evidence="2" id="KW-1003">Cell membrane</keyword>
<keyword evidence="7 13" id="KW-0472">Membrane</keyword>
<evidence type="ECO:0000256" key="6">
    <source>
        <dbReference type="ARBA" id="ARBA00022989"/>
    </source>
</evidence>
<feature type="transmembrane region" description="Helical" evidence="13">
    <location>
        <begin position="121"/>
        <end position="140"/>
    </location>
</feature>
<dbReference type="Pfam" id="PF18927">
    <property type="entry name" value="CrtO"/>
    <property type="match status" value="1"/>
</dbReference>
<evidence type="ECO:0000256" key="5">
    <source>
        <dbReference type="ARBA" id="ARBA00022729"/>
    </source>
</evidence>
<evidence type="ECO:0000256" key="9">
    <source>
        <dbReference type="ARBA" id="ARBA00023588"/>
    </source>
</evidence>
<evidence type="ECO:0000256" key="10">
    <source>
        <dbReference type="ARBA" id="ARBA00023603"/>
    </source>
</evidence>
<keyword evidence="4 13" id="KW-0812">Transmembrane</keyword>
<evidence type="ECO:0000256" key="13">
    <source>
        <dbReference type="SAM" id="Phobius"/>
    </source>
</evidence>
<dbReference type="EMBL" id="JACCCV010000001">
    <property type="protein sequence ID" value="NYF49947.1"/>
    <property type="molecule type" value="Genomic_DNA"/>
</dbReference>
<sequence>MIALVWTANVLGWPILHIAIGFMSLRVPPQVFVRDTWLTAPRSWEQDGHVYRDWLAIRKWKYLLPDGAPWLGGFAKKKLLSRNPTCIARFLIETRRAEIAHWFMLGCLPIFFIWNPPWARWVMAFYALAANLPCILAQRYNRLVFNRIARSRCRTFVRL</sequence>
<comment type="subcellular location">
    <subcellularLocation>
        <location evidence="1">Cell membrane</location>
        <topology evidence="1">Single-pass membrane protein</topology>
    </subcellularLocation>
</comment>
<evidence type="ECO:0000256" key="11">
    <source>
        <dbReference type="ARBA" id="ARBA00023667"/>
    </source>
</evidence>
<gene>
    <name evidence="14" type="ORF">HDF12_000312</name>
</gene>
<keyword evidence="6 13" id="KW-1133">Transmembrane helix</keyword>
<evidence type="ECO:0000256" key="3">
    <source>
        <dbReference type="ARBA" id="ARBA00022679"/>
    </source>
</evidence>
<protein>
    <recommendedName>
        <fullName evidence="11">Glycosyl-4,4'-diaponeurosporenoate acyltransferase</fullName>
    </recommendedName>
</protein>
<dbReference type="UniPathway" id="UPA00029">
    <property type="reaction ID" value="UER00560"/>
</dbReference>
<comment type="caution">
    <text evidence="14">The sequence shown here is derived from an EMBL/GenBank/DDBJ whole genome shotgun (WGS) entry which is preliminary data.</text>
</comment>
<dbReference type="AlphaFoldDB" id="A0A7Y9T1F3"/>
<evidence type="ECO:0000256" key="2">
    <source>
        <dbReference type="ARBA" id="ARBA00022475"/>
    </source>
</evidence>
<feature type="transmembrane region" description="Helical" evidence="13">
    <location>
        <begin position="99"/>
        <end position="115"/>
    </location>
</feature>
<comment type="pathway">
    <text evidence="9">Carotenoid biosynthesis; staphyloxanthin biosynthesis; staphyloxanthin from farnesyl diphosphate: step 5/5.</text>
</comment>
<proteinExistence type="inferred from homology"/>
<evidence type="ECO:0000256" key="12">
    <source>
        <dbReference type="ARBA" id="ARBA00025324"/>
    </source>
</evidence>
<keyword evidence="5" id="KW-0732">Signal</keyword>